<feature type="signal peptide" evidence="1">
    <location>
        <begin position="1"/>
        <end position="19"/>
    </location>
</feature>
<evidence type="ECO:0000313" key="2">
    <source>
        <dbReference type="EMBL" id="CAG7562605.1"/>
    </source>
</evidence>
<dbReference type="AlphaFoldDB" id="A0A8J2IT78"/>
<evidence type="ECO:0000313" key="3">
    <source>
        <dbReference type="Proteomes" id="UP000693738"/>
    </source>
</evidence>
<proteinExistence type="predicted"/>
<feature type="chain" id="PRO_5035191154" evidence="1">
    <location>
        <begin position="20"/>
        <end position="156"/>
    </location>
</feature>
<keyword evidence="1" id="KW-0732">Signal</keyword>
<sequence>MKFALSILTAAFASTLAGAEYTVEIPKDAVWITSWGEFHAEAPKFDQYLDEKYGGFVVEVDNKIVLATDEEMTKSLHDFFSKMEAKDGAEDEGDQTPKSATGIFLHSGDARISAPMPAALTIPSAPLIRVAIIASNMGLKSTNEVGVFERSWGEIA</sequence>
<organism evidence="2 3">
    <name type="scientific">Fusarium equiseti</name>
    <name type="common">Fusarium scirpi</name>
    <dbReference type="NCBI Taxonomy" id="61235"/>
    <lineage>
        <taxon>Eukaryota</taxon>
        <taxon>Fungi</taxon>
        <taxon>Dikarya</taxon>
        <taxon>Ascomycota</taxon>
        <taxon>Pezizomycotina</taxon>
        <taxon>Sordariomycetes</taxon>
        <taxon>Hypocreomycetidae</taxon>
        <taxon>Hypocreales</taxon>
        <taxon>Nectriaceae</taxon>
        <taxon>Fusarium</taxon>
        <taxon>Fusarium incarnatum-equiseti species complex</taxon>
    </lineage>
</organism>
<comment type="caution">
    <text evidence="2">The sequence shown here is derived from an EMBL/GenBank/DDBJ whole genome shotgun (WGS) entry which is preliminary data.</text>
</comment>
<gene>
    <name evidence="2" type="ORF">FEQUK3_LOCUS8279</name>
</gene>
<dbReference type="Proteomes" id="UP000693738">
    <property type="component" value="Unassembled WGS sequence"/>
</dbReference>
<evidence type="ECO:0000256" key="1">
    <source>
        <dbReference type="SAM" id="SignalP"/>
    </source>
</evidence>
<dbReference type="EMBL" id="CAJSTJ010000151">
    <property type="protein sequence ID" value="CAG7562605.1"/>
    <property type="molecule type" value="Genomic_DNA"/>
</dbReference>
<accession>A0A8J2IT78</accession>
<protein>
    <submittedName>
        <fullName evidence="2">Uncharacterized protein</fullName>
    </submittedName>
</protein>
<reference evidence="2" key="1">
    <citation type="submission" date="2021-05" db="EMBL/GenBank/DDBJ databases">
        <authorList>
            <person name="Khan N."/>
        </authorList>
    </citation>
    <scope>NUCLEOTIDE SEQUENCE</scope>
</reference>
<name>A0A8J2IT78_FUSEQ</name>